<sequence length="205" mass="22070">MIGVIAKFPIVRSLLSHNYEGLRMIMLESAQRWKWWGAISLLASSCCALQVVLNFFSLGCAGFNTVLGPLRPPLLAMAFALQTTAWMEIRAQPLLWRKTLVGSLLTITLSLLPECLHLLSKFRSRLASTPSSSPDLVFNLKSSIGCSSCEVKVQSTVLSHPLALSCEVSEGLASVYLKPDASPANTSGTRGELCSLLSAAGFAPE</sequence>
<name>A0A9W7G345_9STRA</name>
<comment type="caution">
    <text evidence="1">The sequence shown here is derived from an EMBL/GenBank/DDBJ whole genome shotgun (WGS) entry which is preliminary data.</text>
</comment>
<evidence type="ECO:0008006" key="3">
    <source>
        <dbReference type="Google" id="ProtNLM"/>
    </source>
</evidence>
<protein>
    <recommendedName>
        <fullName evidence="3">HMA domain-containing protein</fullName>
    </recommendedName>
</protein>
<reference evidence="2" key="1">
    <citation type="journal article" date="2023" name="Commun. Biol.">
        <title>Genome analysis of Parmales, the sister group of diatoms, reveals the evolutionary specialization of diatoms from phago-mixotrophs to photoautotrophs.</title>
        <authorList>
            <person name="Ban H."/>
            <person name="Sato S."/>
            <person name="Yoshikawa S."/>
            <person name="Yamada K."/>
            <person name="Nakamura Y."/>
            <person name="Ichinomiya M."/>
            <person name="Sato N."/>
            <person name="Blanc-Mathieu R."/>
            <person name="Endo H."/>
            <person name="Kuwata A."/>
            <person name="Ogata H."/>
        </authorList>
    </citation>
    <scope>NUCLEOTIDE SEQUENCE [LARGE SCALE GENOMIC DNA]</scope>
</reference>
<proteinExistence type="predicted"/>
<dbReference type="Proteomes" id="UP001165065">
    <property type="component" value="Unassembled WGS sequence"/>
</dbReference>
<dbReference type="AlphaFoldDB" id="A0A9W7G345"/>
<evidence type="ECO:0000313" key="1">
    <source>
        <dbReference type="EMBL" id="GMI31016.1"/>
    </source>
</evidence>
<dbReference type="OrthoDB" id="689350at2759"/>
<organism evidence="1 2">
    <name type="scientific">Triparma columacea</name>
    <dbReference type="NCBI Taxonomy" id="722753"/>
    <lineage>
        <taxon>Eukaryota</taxon>
        <taxon>Sar</taxon>
        <taxon>Stramenopiles</taxon>
        <taxon>Ochrophyta</taxon>
        <taxon>Bolidophyceae</taxon>
        <taxon>Parmales</taxon>
        <taxon>Triparmaceae</taxon>
        <taxon>Triparma</taxon>
    </lineage>
</organism>
<evidence type="ECO:0000313" key="2">
    <source>
        <dbReference type="Proteomes" id="UP001165065"/>
    </source>
</evidence>
<accession>A0A9W7G345</accession>
<gene>
    <name evidence="1" type="ORF">TrCOL_g6236</name>
</gene>
<dbReference type="EMBL" id="BRYA01000005">
    <property type="protein sequence ID" value="GMI31016.1"/>
    <property type="molecule type" value="Genomic_DNA"/>
</dbReference>
<keyword evidence="2" id="KW-1185">Reference proteome</keyword>